<keyword evidence="1" id="KW-0812">Transmembrane</keyword>
<proteinExistence type="predicted"/>
<protein>
    <submittedName>
        <fullName evidence="2">Uncharacterized protein</fullName>
    </submittedName>
</protein>
<dbReference type="EMBL" id="QGKX02001521">
    <property type="protein sequence ID" value="KAF3507795.1"/>
    <property type="molecule type" value="Genomic_DNA"/>
</dbReference>
<gene>
    <name evidence="2" type="ORF">F2Q69_00004475</name>
</gene>
<accession>A0A8S9NZE2</accession>
<sequence>MNSLSSLRFSRLSEGLWREVEGREVLEKNGKGFGIGFLREAKGLEGKETKRGGGWSIGGTGEGQGRGPVVVAGLVFLTDSVSAGGFFGGVYIRQLRTT</sequence>
<evidence type="ECO:0000313" key="3">
    <source>
        <dbReference type="Proteomes" id="UP000712600"/>
    </source>
</evidence>
<name>A0A8S9NZE2_BRACR</name>
<reference evidence="2" key="1">
    <citation type="submission" date="2019-12" db="EMBL/GenBank/DDBJ databases">
        <title>Genome sequencing and annotation of Brassica cretica.</title>
        <authorList>
            <person name="Studholme D.J."/>
            <person name="Sarris P."/>
        </authorList>
    </citation>
    <scope>NUCLEOTIDE SEQUENCE</scope>
    <source>
        <strain evidence="2">PFS-109/04</strain>
        <tissue evidence="2">Leaf</tissue>
    </source>
</reference>
<evidence type="ECO:0000313" key="2">
    <source>
        <dbReference type="EMBL" id="KAF3507795.1"/>
    </source>
</evidence>
<dbReference type="Proteomes" id="UP000712600">
    <property type="component" value="Unassembled WGS sequence"/>
</dbReference>
<feature type="transmembrane region" description="Helical" evidence="1">
    <location>
        <begin position="69"/>
        <end position="92"/>
    </location>
</feature>
<comment type="caution">
    <text evidence="2">The sequence shown here is derived from an EMBL/GenBank/DDBJ whole genome shotgun (WGS) entry which is preliminary data.</text>
</comment>
<keyword evidence="1" id="KW-0472">Membrane</keyword>
<organism evidence="2 3">
    <name type="scientific">Brassica cretica</name>
    <name type="common">Mustard</name>
    <dbReference type="NCBI Taxonomy" id="69181"/>
    <lineage>
        <taxon>Eukaryota</taxon>
        <taxon>Viridiplantae</taxon>
        <taxon>Streptophyta</taxon>
        <taxon>Embryophyta</taxon>
        <taxon>Tracheophyta</taxon>
        <taxon>Spermatophyta</taxon>
        <taxon>Magnoliopsida</taxon>
        <taxon>eudicotyledons</taxon>
        <taxon>Gunneridae</taxon>
        <taxon>Pentapetalae</taxon>
        <taxon>rosids</taxon>
        <taxon>malvids</taxon>
        <taxon>Brassicales</taxon>
        <taxon>Brassicaceae</taxon>
        <taxon>Brassiceae</taxon>
        <taxon>Brassica</taxon>
    </lineage>
</organism>
<keyword evidence="1" id="KW-1133">Transmembrane helix</keyword>
<evidence type="ECO:0000256" key="1">
    <source>
        <dbReference type="SAM" id="Phobius"/>
    </source>
</evidence>
<dbReference type="AlphaFoldDB" id="A0A8S9NZE2"/>